<protein>
    <submittedName>
        <fullName evidence="1">Uncharacterized protein</fullName>
    </submittedName>
</protein>
<comment type="caution">
    <text evidence="1">The sequence shown here is derived from an EMBL/GenBank/DDBJ whole genome shotgun (WGS) entry which is preliminary data.</text>
</comment>
<accession>A0A498KTB0</accession>
<gene>
    <name evidence="1" type="ORF">EAF64_15475</name>
</gene>
<keyword evidence="2" id="KW-1185">Reference proteome</keyword>
<evidence type="ECO:0000313" key="2">
    <source>
        <dbReference type="Proteomes" id="UP000289691"/>
    </source>
</evidence>
<dbReference type="Proteomes" id="UP000289691">
    <property type="component" value="Unassembled WGS sequence"/>
</dbReference>
<dbReference type="AlphaFoldDB" id="A0A498KTB0"/>
<name>A0A498KTB0_9EURY</name>
<dbReference type="RefSeq" id="WP_129069880.1">
    <property type="nucleotide sequence ID" value="NZ_RDFA01000005.1"/>
</dbReference>
<sequence>MVLIERDEWPVIERQRVDDALRRARWWQSVEPHKCAFWDVFDSTLLAHYPECRFKQGQQVTLGDFGETGGASA</sequence>
<reference evidence="1 2" key="1">
    <citation type="submission" date="2019-01" db="EMBL/GenBank/DDBJ databases">
        <title>Halorientalis sp. F13-25 a new haloarchaeum isolated from hypersaline water.</title>
        <authorList>
            <person name="Ana D.-V."/>
            <person name="Cristina S.-P."/>
            <person name="Antonio V."/>
        </authorList>
    </citation>
    <scope>NUCLEOTIDE SEQUENCE [LARGE SCALE GENOMIC DNA]</scope>
    <source>
        <strain evidence="1 2">F13-25</strain>
    </source>
</reference>
<proteinExistence type="predicted"/>
<dbReference type="EMBL" id="RDFA01000005">
    <property type="protein sequence ID" value="RXK48027.1"/>
    <property type="molecule type" value="Genomic_DNA"/>
</dbReference>
<organism evidence="1 2">
    <name type="scientific">Halorientalis pallida</name>
    <dbReference type="NCBI Taxonomy" id="2479928"/>
    <lineage>
        <taxon>Archaea</taxon>
        <taxon>Methanobacteriati</taxon>
        <taxon>Methanobacteriota</taxon>
        <taxon>Stenosarchaea group</taxon>
        <taxon>Halobacteria</taxon>
        <taxon>Halobacteriales</taxon>
        <taxon>Haloarculaceae</taxon>
        <taxon>Halorientalis</taxon>
    </lineage>
</organism>
<evidence type="ECO:0000313" key="1">
    <source>
        <dbReference type="EMBL" id="RXK48027.1"/>
    </source>
</evidence>
<dbReference type="OrthoDB" id="221210at2157"/>